<dbReference type="RefSeq" id="XP_041186060.1">
    <property type="nucleotide sequence ID" value="XM_041333714.1"/>
</dbReference>
<accession>A0A9P7DRI9</accession>
<keyword evidence="1" id="KW-0732">Signal</keyword>
<dbReference type="AlphaFoldDB" id="A0A9P7DRI9"/>
<gene>
    <name evidence="2" type="ORF">BJ212DRAFT_1305086</name>
</gene>
<reference evidence="2" key="1">
    <citation type="journal article" date="2020" name="New Phytol.">
        <title>Comparative genomics reveals dynamic genome evolution in host specialist ectomycorrhizal fungi.</title>
        <authorList>
            <person name="Lofgren L.A."/>
            <person name="Nguyen N.H."/>
            <person name="Vilgalys R."/>
            <person name="Ruytinx J."/>
            <person name="Liao H.L."/>
            <person name="Branco S."/>
            <person name="Kuo A."/>
            <person name="LaButti K."/>
            <person name="Lipzen A."/>
            <person name="Andreopoulos W."/>
            <person name="Pangilinan J."/>
            <person name="Riley R."/>
            <person name="Hundley H."/>
            <person name="Na H."/>
            <person name="Barry K."/>
            <person name="Grigoriev I.V."/>
            <person name="Stajich J.E."/>
            <person name="Kennedy P.G."/>
        </authorList>
    </citation>
    <scope>NUCLEOTIDE SEQUENCE</scope>
    <source>
        <strain evidence="2">MN1</strain>
    </source>
</reference>
<proteinExistence type="predicted"/>
<dbReference type="Proteomes" id="UP000807769">
    <property type="component" value="Unassembled WGS sequence"/>
</dbReference>
<evidence type="ECO:0000313" key="3">
    <source>
        <dbReference type="Proteomes" id="UP000807769"/>
    </source>
</evidence>
<comment type="caution">
    <text evidence="2">The sequence shown here is derived from an EMBL/GenBank/DDBJ whole genome shotgun (WGS) entry which is preliminary data.</text>
</comment>
<protein>
    <submittedName>
        <fullName evidence="2">Uncharacterized protein</fullName>
    </submittedName>
</protein>
<keyword evidence="3" id="KW-1185">Reference proteome</keyword>
<dbReference type="EMBL" id="JABBWG010000096">
    <property type="protein sequence ID" value="KAG1801247.1"/>
    <property type="molecule type" value="Genomic_DNA"/>
</dbReference>
<name>A0A9P7DRI9_9AGAM</name>
<dbReference type="GeneID" id="64627731"/>
<sequence length="119" mass="12768">MSGHVALCLLSSFIHQVFATDPANSRVLNTMTFPASVFRKFCTFLSDLPWNQAGVFELVIFFCAGARVGMVGTDGALISVYGQGWMSLIWNGLSVLTKLLKPSQTSASATPCTRGAPPH</sequence>
<organism evidence="2 3">
    <name type="scientific">Suillus subaureus</name>
    <dbReference type="NCBI Taxonomy" id="48587"/>
    <lineage>
        <taxon>Eukaryota</taxon>
        <taxon>Fungi</taxon>
        <taxon>Dikarya</taxon>
        <taxon>Basidiomycota</taxon>
        <taxon>Agaricomycotina</taxon>
        <taxon>Agaricomycetes</taxon>
        <taxon>Agaricomycetidae</taxon>
        <taxon>Boletales</taxon>
        <taxon>Suillineae</taxon>
        <taxon>Suillaceae</taxon>
        <taxon>Suillus</taxon>
    </lineage>
</organism>
<feature type="signal peptide" evidence="1">
    <location>
        <begin position="1"/>
        <end position="19"/>
    </location>
</feature>
<feature type="chain" id="PRO_5040302007" evidence="1">
    <location>
        <begin position="20"/>
        <end position="119"/>
    </location>
</feature>
<evidence type="ECO:0000313" key="2">
    <source>
        <dbReference type="EMBL" id="KAG1801247.1"/>
    </source>
</evidence>
<evidence type="ECO:0000256" key="1">
    <source>
        <dbReference type="SAM" id="SignalP"/>
    </source>
</evidence>